<accession>A0A6G0Y7U0</accession>
<protein>
    <submittedName>
        <fullName evidence="1">Uncharacterized protein</fullName>
    </submittedName>
</protein>
<keyword evidence="2" id="KW-1185">Reference proteome</keyword>
<gene>
    <name evidence="1" type="ORF">FWK35_00013167</name>
</gene>
<dbReference type="Proteomes" id="UP000478052">
    <property type="component" value="Unassembled WGS sequence"/>
</dbReference>
<sequence>MTQYLSKFYNNYDNILLTTHFDFSNDNVAFISWVKIKNILFNLVNLPFAICKLFQTNYFDEQYQSFNVTPKAKYICIFLKQFYQRSHEVHRSVEQQGKSILSNCPEKEKTPSQFYLSIINIINTNNIFNNKLTVNCITIDVLLEHIW</sequence>
<reference evidence="1 2" key="1">
    <citation type="submission" date="2019-08" db="EMBL/GenBank/DDBJ databases">
        <title>Whole genome of Aphis craccivora.</title>
        <authorList>
            <person name="Voronova N.V."/>
            <person name="Shulinski R.S."/>
            <person name="Bandarenka Y.V."/>
            <person name="Zhorov D.G."/>
            <person name="Warner D."/>
        </authorList>
    </citation>
    <scope>NUCLEOTIDE SEQUENCE [LARGE SCALE GENOMIC DNA]</scope>
    <source>
        <strain evidence="1">180601</strain>
        <tissue evidence="1">Whole Body</tissue>
    </source>
</reference>
<name>A0A6G0Y7U0_APHCR</name>
<evidence type="ECO:0000313" key="1">
    <source>
        <dbReference type="EMBL" id="KAF0750623.1"/>
    </source>
</evidence>
<proteinExistence type="predicted"/>
<organism evidence="1 2">
    <name type="scientific">Aphis craccivora</name>
    <name type="common">Cowpea aphid</name>
    <dbReference type="NCBI Taxonomy" id="307492"/>
    <lineage>
        <taxon>Eukaryota</taxon>
        <taxon>Metazoa</taxon>
        <taxon>Ecdysozoa</taxon>
        <taxon>Arthropoda</taxon>
        <taxon>Hexapoda</taxon>
        <taxon>Insecta</taxon>
        <taxon>Pterygota</taxon>
        <taxon>Neoptera</taxon>
        <taxon>Paraneoptera</taxon>
        <taxon>Hemiptera</taxon>
        <taxon>Sternorrhyncha</taxon>
        <taxon>Aphidomorpha</taxon>
        <taxon>Aphidoidea</taxon>
        <taxon>Aphididae</taxon>
        <taxon>Aphidini</taxon>
        <taxon>Aphis</taxon>
        <taxon>Aphis</taxon>
    </lineage>
</organism>
<comment type="caution">
    <text evidence="1">The sequence shown here is derived from an EMBL/GenBank/DDBJ whole genome shotgun (WGS) entry which is preliminary data.</text>
</comment>
<evidence type="ECO:0000313" key="2">
    <source>
        <dbReference type="Proteomes" id="UP000478052"/>
    </source>
</evidence>
<dbReference type="AlphaFoldDB" id="A0A6G0Y7U0"/>
<dbReference type="EMBL" id="VUJU01005660">
    <property type="protein sequence ID" value="KAF0750623.1"/>
    <property type="molecule type" value="Genomic_DNA"/>
</dbReference>